<name>A0ABW4BE00_9LACO</name>
<evidence type="ECO:0000313" key="5">
    <source>
        <dbReference type="EMBL" id="MFD1398098.1"/>
    </source>
</evidence>
<protein>
    <submittedName>
        <fullName evidence="5">SpaH/EbpB family LPXTG-anchored major pilin</fullName>
    </submittedName>
</protein>
<dbReference type="InterPro" id="IPR032364">
    <property type="entry name" value="GramPos_pilinD1_N"/>
</dbReference>
<keyword evidence="6" id="KW-1185">Reference proteome</keyword>
<proteinExistence type="predicted"/>
<reference evidence="6" key="1">
    <citation type="journal article" date="2019" name="Int. J. Syst. Evol. Microbiol.">
        <title>The Global Catalogue of Microorganisms (GCM) 10K type strain sequencing project: providing services to taxonomists for standard genome sequencing and annotation.</title>
        <authorList>
            <consortium name="The Broad Institute Genomics Platform"/>
            <consortium name="The Broad Institute Genome Sequencing Center for Infectious Disease"/>
            <person name="Wu L."/>
            <person name="Ma J."/>
        </authorList>
    </citation>
    <scope>NUCLEOTIDE SEQUENCE [LARGE SCALE GENOMIC DNA]</scope>
    <source>
        <strain evidence="6">CCM 9110</strain>
    </source>
</reference>
<dbReference type="EMBL" id="JBHTOA010000015">
    <property type="protein sequence ID" value="MFD1398098.1"/>
    <property type="molecule type" value="Genomic_DNA"/>
</dbReference>
<dbReference type="Pfam" id="PF16555">
    <property type="entry name" value="GramPos_pilinD1"/>
    <property type="match status" value="1"/>
</dbReference>
<organism evidence="5 6">
    <name type="scientific">Lacticaseibacillus suilingensis</name>
    <dbReference type="NCBI Taxonomy" id="2799577"/>
    <lineage>
        <taxon>Bacteria</taxon>
        <taxon>Bacillati</taxon>
        <taxon>Bacillota</taxon>
        <taxon>Bacilli</taxon>
        <taxon>Lactobacillales</taxon>
        <taxon>Lactobacillaceae</taxon>
        <taxon>Lacticaseibacillus</taxon>
    </lineage>
</organism>
<dbReference type="InterPro" id="IPR013783">
    <property type="entry name" value="Ig-like_fold"/>
</dbReference>
<dbReference type="RefSeq" id="WP_204118644.1">
    <property type="nucleotide sequence ID" value="NZ_BOLV01000006.1"/>
</dbReference>
<dbReference type="InterPro" id="IPR048052">
    <property type="entry name" value="FM1-like"/>
</dbReference>
<dbReference type="InterPro" id="IPR026466">
    <property type="entry name" value="Fim_isopep_form_D2_dom"/>
</dbReference>
<evidence type="ECO:0000313" key="6">
    <source>
        <dbReference type="Proteomes" id="UP001597199"/>
    </source>
</evidence>
<dbReference type="Proteomes" id="UP001597199">
    <property type="component" value="Unassembled WGS sequence"/>
</dbReference>
<keyword evidence="1" id="KW-0472">Membrane</keyword>
<evidence type="ECO:0000256" key="2">
    <source>
        <dbReference type="SAM" id="SignalP"/>
    </source>
</evidence>
<gene>
    <name evidence="5" type="ORF">ACFQ41_02105</name>
</gene>
<dbReference type="Pfam" id="PF17802">
    <property type="entry name" value="SpaA"/>
    <property type="match status" value="1"/>
</dbReference>
<accession>A0ABW4BE00</accession>
<keyword evidence="2" id="KW-0732">Signal</keyword>
<keyword evidence="1" id="KW-0812">Transmembrane</keyword>
<evidence type="ECO:0000256" key="1">
    <source>
        <dbReference type="SAM" id="Phobius"/>
    </source>
</evidence>
<feature type="chain" id="PRO_5046951540" evidence="2">
    <location>
        <begin position="32"/>
        <end position="528"/>
    </location>
</feature>
<dbReference type="InterPro" id="IPR041033">
    <property type="entry name" value="SpaA_PFL_dom_1"/>
</dbReference>
<feature type="signal peptide" evidence="2">
    <location>
        <begin position="1"/>
        <end position="31"/>
    </location>
</feature>
<keyword evidence="1" id="KW-1133">Transmembrane helix</keyword>
<dbReference type="NCBIfam" id="NF033902">
    <property type="entry name" value="iso_D2_wall_anc"/>
    <property type="match status" value="1"/>
</dbReference>
<dbReference type="Gene3D" id="2.60.40.10">
    <property type="entry name" value="Immunoglobulins"/>
    <property type="match status" value="2"/>
</dbReference>
<feature type="domain" description="SpaA-like prealbumin fold" evidence="4">
    <location>
        <begin position="377"/>
        <end position="482"/>
    </location>
</feature>
<dbReference type="Gene3D" id="2.60.40.740">
    <property type="match status" value="1"/>
</dbReference>
<comment type="caution">
    <text evidence="5">The sequence shown here is derived from an EMBL/GenBank/DDBJ whole genome shotgun (WGS) entry which is preliminary data.</text>
</comment>
<feature type="transmembrane region" description="Helical" evidence="1">
    <location>
        <begin position="500"/>
        <end position="523"/>
    </location>
</feature>
<sequence>MKMTMNKVSRAALAGLMVCGLALSAAPALNAAPETVRATAVSPTLPTKVTVQINKKFIDSNYQLTPNTGETIADLEALEGIGNVKFSAYDVTSIFYDLQAANPGVSAEDLTKEIVADWSEKYKESTPVKASGTTDPKNGTLDFTDLETRTADGKYKLYLFEEGDSDRTNLLRSVPVVVGMPVRNAAKNGFLKTIKIYPKNTGLTKELTNLNGNNADDGNVYNYEVGQKLHYETNFVIPRGIREAGTKFKSINLTDLMSEVGTTLVGEPTITIEGEDADLHGLFVAAGTYTDSNDDGWKNHAGFKYEIDLENGSKESEIIALLDKIEGKALSVKYTMKINKHAVPNQEIGNTFTGKFGNEPEMTIVDKSEEVETSGHKFKKHDAYDANQGLPGADFKLKNNDGLWAVLDDETASAGTYMPNDIDWVENENDATVLTSGAGGHLQINGLESGSYTLVEIEAPTGYQITTKNTAFTVAKGAPTTTAIGSDDIANTPLDGELPLTGGMGIAAFLIVGTAAMGTAVIYKKRHA</sequence>
<evidence type="ECO:0000259" key="3">
    <source>
        <dbReference type="Pfam" id="PF16555"/>
    </source>
</evidence>
<feature type="domain" description="Gram-positive pilin subunit D1 N-terminal" evidence="3">
    <location>
        <begin position="47"/>
        <end position="201"/>
    </location>
</feature>
<evidence type="ECO:0000259" key="4">
    <source>
        <dbReference type="Pfam" id="PF17802"/>
    </source>
</evidence>
<dbReference type="NCBIfam" id="TIGR04226">
    <property type="entry name" value="RrgB_K2N_iso_D2"/>
    <property type="match status" value="1"/>
</dbReference>